<dbReference type="GO" id="GO:0030139">
    <property type="term" value="C:endocytic vesicle"/>
    <property type="evidence" value="ECO:0007669"/>
    <property type="project" value="TreeGrafter"/>
</dbReference>
<dbReference type="GeneID" id="64602654"/>
<evidence type="ECO:0000313" key="1">
    <source>
        <dbReference type="EMBL" id="KAG1788621.1"/>
    </source>
</evidence>
<dbReference type="OrthoDB" id="2991654at2759"/>
<gene>
    <name evidence="1" type="ORF">HD556DRAFT_1496522</name>
</gene>
<dbReference type="GO" id="GO:0005794">
    <property type="term" value="C:Golgi apparatus"/>
    <property type="evidence" value="ECO:0007669"/>
    <property type="project" value="TreeGrafter"/>
</dbReference>
<sequence length="239" mass="25821">MFYVTLLAKLGPVFVRANYSLLVGHLMTEIISYPKNGATRYGKLSIRKLVGALLRELIVVRMLTEQGQIAAIQDLSSSYLKRWPALMLGQVAPSSSILTIALEEVAGLLQQLSHAPPPVQDAVSAPLTTLLTHPSHSSLQRDIESLQSPAAPSDIDRQTLGHSYGLAALAVVVPHCPLYVSFDVSAGVLDTTAQLLKLTSDHDVHIAAVEVEVVWTLIASLMLLGPNFVRSHLPQLLVL</sequence>
<dbReference type="Proteomes" id="UP000719766">
    <property type="component" value="Unassembled WGS sequence"/>
</dbReference>
<evidence type="ECO:0000313" key="2">
    <source>
        <dbReference type="Proteomes" id="UP000719766"/>
    </source>
</evidence>
<dbReference type="EMBL" id="JABBWE010000066">
    <property type="protein sequence ID" value="KAG1788621.1"/>
    <property type="molecule type" value="Genomic_DNA"/>
</dbReference>
<dbReference type="PANTHER" id="PTHR21663:SF0">
    <property type="entry name" value="HEAT REPEAT-CONTAINING PROTEIN 5B"/>
    <property type="match status" value="1"/>
</dbReference>
<dbReference type="InterPro" id="IPR040108">
    <property type="entry name" value="Laa1/Sip1/HEATR5"/>
</dbReference>
<dbReference type="GO" id="GO:0042147">
    <property type="term" value="P:retrograde transport, endosome to Golgi"/>
    <property type="evidence" value="ECO:0007669"/>
    <property type="project" value="TreeGrafter"/>
</dbReference>
<organism evidence="1 2">
    <name type="scientific">Suillus plorans</name>
    <dbReference type="NCBI Taxonomy" id="116603"/>
    <lineage>
        <taxon>Eukaryota</taxon>
        <taxon>Fungi</taxon>
        <taxon>Dikarya</taxon>
        <taxon>Basidiomycota</taxon>
        <taxon>Agaricomycotina</taxon>
        <taxon>Agaricomycetes</taxon>
        <taxon>Agaricomycetidae</taxon>
        <taxon>Boletales</taxon>
        <taxon>Suillineae</taxon>
        <taxon>Suillaceae</taxon>
        <taxon>Suillus</taxon>
    </lineage>
</organism>
<comment type="caution">
    <text evidence="1">The sequence shown here is derived from an EMBL/GenBank/DDBJ whole genome shotgun (WGS) entry which is preliminary data.</text>
</comment>
<proteinExistence type="predicted"/>
<dbReference type="AlphaFoldDB" id="A0A9P7AFW8"/>
<dbReference type="GO" id="GO:0005829">
    <property type="term" value="C:cytosol"/>
    <property type="evidence" value="ECO:0007669"/>
    <property type="project" value="GOC"/>
</dbReference>
<protein>
    <submittedName>
        <fullName evidence="1">Uncharacterized protein</fullName>
    </submittedName>
</protein>
<dbReference type="GO" id="GO:0008104">
    <property type="term" value="P:intracellular protein localization"/>
    <property type="evidence" value="ECO:0007669"/>
    <property type="project" value="TreeGrafter"/>
</dbReference>
<dbReference type="GO" id="GO:0006897">
    <property type="term" value="P:endocytosis"/>
    <property type="evidence" value="ECO:0007669"/>
    <property type="project" value="TreeGrafter"/>
</dbReference>
<reference evidence="1" key="1">
    <citation type="journal article" date="2020" name="New Phytol.">
        <title>Comparative genomics reveals dynamic genome evolution in host specialist ectomycorrhizal fungi.</title>
        <authorList>
            <person name="Lofgren L.A."/>
            <person name="Nguyen N.H."/>
            <person name="Vilgalys R."/>
            <person name="Ruytinx J."/>
            <person name="Liao H.L."/>
            <person name="Branco S."/>
            <person name="Kuo A."/>
            <person name="LaButti K."/>
            <person name="Lipzen A."/>
            <person name="Andreopoulos W."/>
            <person name="Pangilinan J."/>
            <person name="Riley R."/>
            <person name="Hundley H."/>
            <person name="Na H."/>
            <person name="Barry K."/>
            <person name="Grigoriev I.V."/>
            <person name="Stajich J.E."/>
            <person name="Kennedy P.G."/>
        </authorList>
    </citation>
    <scope>NUCLEOTIDE SEQUENCE</scope>
    <source>
        <strain evidence="1">S12</strain>
    </source>
</reference>
<dbReference type="RefSeq" id="XP_041155812.1">
    <property type="nucleotide sequence ID" value="XM_041308890.1"/>
</dbReference>
<dbReference type="PANTHER" id="PTHR21663">
    <property type="entry name" value="HYPOTHETICAL HEAT DOMAIN-CONTAINING"/>
    <property type="match status" value="1"/>
</dbReference>
<dbReference type="GO" id="GO:0016020">
    <property type="term" value="C:membrane"/>
    <property type="evidence" value="ECO:0007669"/>
    <property type="project" value="TreeGrafter"/>
</dbReference>
<accession>A0A9P7AFW8</accession>
<name>A0A9P7AFW8_9AGAM</name>
<keyword evidence="2" id="KW-1185">Reference proteome</keyword>